<evidence type="ECO:0000256" key="1">
    <source>
        <dbReference type="SAM" id="MobiDB-lite"/>
    </source>
</evidence>
<dbReference type="AlphaFoldDB" id="A0AAN8X1K8"/>
<keyword evidence="3" id="KW-1185">Reference proteome</keyword>
<protein>
    <submittedName>
        <fullName evidence="2">Uncharacterized protein</fullName>
    </submittedName>
</protein>
<dbReference type="PANTHER" id="PTHR14918:SF3">
    <property type="entry name" value="KICSTOR COMPLEX PROTEIN SZT2"/>
    <property type="match status" value="1"/>
</dbReference>
<evidence type="ECO:0000313" key="2">
    <source>
        <dbReference type="EMBL" id="KAK7072558.1"/>
    </source>
</evidence>
<feature type="non-terminal residue" evidence="2">
    <location>
        <position position="1"/>
    </location>
</feature>
<dbReference type="EMBL" id="JAXCGZ010013426">
    <property type="protein sequence ID" value="KAK7072558.1"/>
    <property type="molecule type" value="Genomic_DNA"/>
</dbReference>
<dbReference type="InterPro" id="IPR033228">
    <property type="entry name" value="SZT2"/>
</dbReference>
<proteinExistence type="predicted"/>
<sequence length="453" mass="50162">SDSGIPSTSGHSPLKIRHSVDLGLEHSVMASEESVTSERAPWDCVDRPTATLHPVFSELMLDWLEYASELEERGEHAARKELGEKGGEHSVKKLTHTISTRHAIPVFIAELQKWMSKNQSDVQTEIFEETEIENKFVYKLMECGKSPEVLTAGIQGGYVPKKIIVIGRNHKQWWCSVSDENFQDYCISAIKPSKSSQRYPPLIIRSRGRCLSEEDSSYSRGDSGGTTSGLSTPITATPTGVLTSTFSGESTSASGLPISTAATVPSTPTSLSSAMAWPGDSLDVLFIPRQKLMYATVYGQELIIYTYNWTKEQCDSLHVTMIRLAQWSKARSRLLSTLVLQKTGLFHNKPFVRKDQDDDDNPMMYTAGSVESLLKAPAPSRDMGIMTERSGRKMQPLLENHWVHVIGEGFGTWLSGKYIVGICAIVVPCLCLALEAFKVYGFSVYIDINSSTF</sequence>
<gene>
    <name evidence="2" type="ORF">SK128_009309</name>
</gene>
<reference evidence="2 3" key="1">
    <citation type="submission" date="2023-11" db="EMBL/GenBank/DDBJ databases">
        <title>Halocaridina rubra genome assembly.</title>
        <authorList>
            <person name="Smith C."/>
        </authorList>
    </citation>
    <scope>NUCLEOTIDE SEQUENCE [LARGE SCALE GENOMIC DNA]</scope>
    <source>
        <strain evidence="2">EP-1</strain>
        <tissue evidence="2">Whole</tissue>
    </source>
</reference>
<dbReference type="PANTHER" id="PTHR14918">
    <property type="entry name" value="KICSTOR COMPLEX PROTEIN SZT2"/>
    <property type="match status" value="1"/>
</dbReference>
<comment type="caution">
    <text evidence="2">The sequence shown here is derived from an EMBL/GenBank/DDBJ whole genome shotgun (WGS) entry which is preliminary data.</text>
</comment>
<evidence type="ECO:0000313" key="3">
    <source>
        <dbReference type="Proteomes" id="UP001381693"/>
    </source>
</evidence>
<dbReference type="GO" id="GO:0005777">
    <property type="term" value="C:peroxisome"/>
    <property type="evidence" value="ECO:0007669"/>
    <property type="project" value="InterPro"/>
</dbReference>
<organism evidence="2 3">
    <name type="scientific">Halocaridina rubra</name>
    <name type="common">Hawaiian red shrimp</name>
    <dbReference type="NCBI Taxonomy" id="373956"/>
    <lineage>
        <taxon>Eukaryota</taxon>
        <taxon>Metazoa</taxon>
        <taxon>Ecdysozoa</taxon>
        <taxon>Arthropoda</taxon>
        <taxon>Crustacea</taxon>
        <taxon>Multicrustacea</taxon>
        <taxon>Malacostraca</taxon>
        <taxon>Eumalacostraca</taxon>
        <taxon>Eucarida</taxon>
        <taxon>Decapoda</taxon>
        <taxon>Pleocyemata</taxon>
        <taxon>Caridea</taxon>
        <taxon>Atyoidea</taxon>
        <taxon>Atyidae</taxon>
        <taxon>Halocaridina</taxon>
    </lineage>
</organism>
<dbReference type="Proteomes" id="UP001381693">
    <property type="component" value="Unassembled WGS sequence"/>
</dbReference>
<feature type="region of interest" description="Disordered" evidence="1">
    <location>
        <begin position="213"/>
        <end position="236"/>
    </location>
</feature>
<accession>A0AAN8X1K8</accession>
<name>A0AAN8X1K8_HALRR</name>